<dbReference type="Gene3D" id="2.60.120.10">
    <property type="entry name" value="Jelly Rolls"/>
    <property type="match status" value="2"/>
</dbReference>
<organism evidence="2 3">
    <name type="scientific">Rhizoctonia solani</name>
    <dbReference type="NCBI Taxonomy" id="456999"/>
    <lineage>
        <taxon>Eukaryota</taxon>
        <taxon>Fungi</taxon>
        <taxon>Dikarya</taxon>
        <taxon>Basidiomycota</taxon>
        <taxon>Agaricomycotina</taxon>
        <taxon>Agaricomycetes</taxon>
        <taxon>Cantharellales</taxon>
        <taxon>Ceratobasidiaceae</taxon>
        <taxon>Rhizoctonia</taxon>
    </lineage>
</organism>
<accession>A0A8H3HI90</accession>
<dbReference type="AlphaFoldDB" id="A0A8H3HI90"/>
<comment type="caution">
    <text evidence="2">The sequence shown here is derived from an EMBL/GenBank/DDBJ whole genome shotgun (WGS) entry which is preliminary data.</text>
</comment>
<dbReference type="InterPro" id="IPR014710">
    <property type="entry name" value="RmlC-like_jellyroll"/>
</dbReference>
<reference evidence="2" key="1">
    <citation type="submission" date="2021-01" db="EMBL/GenBank/DDBJ databases">
        <authorList>
            <person name="Kaushik A."/>
        </authorList>
    </citation>
    <scope>NUCLEOTIDE SEQUENCE</scope>
    <source>
        <strain evidence="2">AG6-10EEA</strain>
    </source>
</reference>
<dbReference type="Pfam" id="PF00190">
    <property type="entry name" value="Cupin_1"/>
    <property type="match status" value="1"/>
</dbReference>
<dbReference type="SUPFAM" id="SSF51182">
    <property type="entry name" value="RmlC-like cupins"/>
    <property type="match status" value="1"/>
</dbReference>
<dbReference type="InterPro" id="IPR011051">
    <property type="entry name" value="RmlC_Cupin_sf"/>
</dbReference>
<feature type="domain" description="Cupin type-1" evidence="1">
    <location>
        <begin position="60"/>
        <end position="118"/>
    </location>
</feature>
<protein>
    <recommendedName>
        <fullName evidence="1">Cupin type-1 domain-containing protein</fullName>
    </recommendedName>
</protein>
<dbReference type="EMBL" id="CAJMXA010003689">
    <property type="protein sequence ID" value="CAE6511624.1"/>
    <property type="molecule type" value="Genomic_DNA"/>
</dbReference>
<evidence type="ECO:0000313" key="3">
    <source>
        <dbReference type="Proteomes" id="UP000663853"/>
    </source>
</evidence>
<dbReference type="InterPro" id="IPR006045">
    <property type="entry name" value="Cupin_1"/>
</dbReference>
<evidence type="ECO:0000259" key="1">
    <source>
        <dbReference type="Pfam" id="PF00190"/>
    </source>
</evidence>
<gene>
    <name evidence="2" type="ORF">RDB_LOCUS129842</name>
</gene>
<evidence type="ECO:0000313" key="2">
    <source>
        <dbReference type="EMBL" id="CAE6511624.1"/>
    </source>
</evidence>
<sequence length="118" mass="13319">MVGTEAIFLKVMLLKSPVEYGMPLATIMARVDMRLNAGAIREMHWHLAAEWELPRRRISGDLWYFPKGIPHSIQGLNDTADGCEFLLVLDDGTFSEGSAFLLTDWIARVPKKVLAKNF</sequence>
<name>A0A8H3HI90_9AGAM</name>
<dbReference type="Proteomes" id="UP000663853">
    <property type="component" value="Unassembled WGS sequence"/>
</dbReference>
<proteinExistence type="predicted"/>